<dbReference type="GeneID" id="73381323"/>
<evidence type="ECO:0000256" key="1">
    <source>
        <dbReference type="ARBA" id="ARBA00007818"/>
    </source>
</evidence>
<dbReference type="Proteomes" id="UP001202479">
    <property type="component" value="Unassembled WGS sequence"/>
</dbReference>
<evidence type="ECO:0000256" key="2">
    <source>
        <dbReference type="ARBA" id="ARBA00022723"/>
    </source>
</evidence>
<proteinExistence type="inferred from homology"/>
<name>A0AAI9SV66_9ASCO</name>
<dbReference type="InterPro" id="IPR008584">
    <property type="entry name" value="CXXC_Zn-binding_euk"/>
</dbReference>
<evidence type="ECO:0008006" key="6">
    <source>
        <dbReference type="Google" id="ProtNLM"/>
    </source>
</evidence>
<organism evidence="4 5">
    <name type="scientific">Candida oxycetoniae</name>
    <dbReference type="NCBI Taxonomy" id="497107"/>
    <lineage>
        <taxon>Eukaryota</taxon>
        <taxon>Fungi</taxon>
        <taxon>Dikarya</taxon>
        <taxon>Ascomycota</taxon>
        <taxon>Saccharomycotina</taxon>
        <taxon>Pichiomycetes</taxon>
        <taxon>Debaryomycetaceae</taxon>
        <taxon>Candida/Lodderomyces clade</taxon>
        <taxon>Candida</taxon>
    </lineage>
</organism>
<keyword evidence="3" id="KW-0862">Zinc</keyword>
<dbReference type="RefSeq" id="XP_049179171.1">
    <property type="nucleotide sequence ID" value="XM_049325069.1"/>
</dbReference>
<dbReference type="EMBL" id="JAHUZD010000126">
    <property type="protein sequence ID" value="KAI3403424.1"/>
    <property type="molecule type" value="Genomic_DNA"/>
</dbReference>
<sequence length="161" mass="18635">MVKFLFKVSGVLEGVTDLEPVDTPQQPFEYTFRIECTKCRTIHDKAIQINRFEKHEMGGSRGEASFVFRCKECKYENSANIERTKETLHYDENKPVPILEIDARGLDLIEFIPNGKFQAKGTETGTIFNDIDLQDSEWYDVDEKTNEEVSITEVKWTISRS</sequence>
<comment type="caution">
    <text evidence="4">The sequence shown here is derived from an EMBL/GenBank/DDBJ whole genome shotgun (WGS) entry which is preliminary data.</text>
</comment>
<evidence type="ECO:0000256" key="3">
    <source>
        <dbReference type="ARBA" id="ARBA00022833"/>
    </source>
</evidence>
<accession>A0AAI9SV66</accession>
<dbReference type="PANTHER" id="PTHR12857:SF0">
    <property type="entry name" value="CXXC MOTIF CONTAINING ZINC BINDING PROTEIN"/>
    <property type="match status" value="1"/>
</dbReference>
<keyword evidence="5" id="KW-1185">Reference proteome</keyword>
<evidence type="ECO:0000313" key="5">
    <source>
        <dbReference type="Proteomes" id="UP001202479"/>
    </source>
</evidence>
<gene>
    <name evidence="4" type="ORF">KGF56_003708</name>
</gene>
<dbReference type="Pfam" id="PF05907">
    <property type="entry name" value="CXXC_Zn-b_euk"/>
    <property type="match status" value="1"/>
</dbReference>
<dbReference type="AlphaFoldDB" id="A0AAI9SV66"/>
<reference evidence="4" key="1">
    <citation type="journal article" date="2022" name="DNA Res.">
        <title>Genome analysis of five recently described species of the CUG-Ser clade uncovers Candida theae as a new hybrid lineage with pathogenic potential in the Candida parapsilosis species complex.</title>
        <authorList>
            <person name="Mixao V."/>
            <person name="Del Olmo V."/>
            <person name="Hegedusova E."/>
            <person name="Saus E."/>
            <person name="Pryszcz L."/>
            <person name="Cillingova A."/>
            <person name="Nosek J."/>
            <person name="Gabaldon T."/>
        </authorList>
    </citation>
    <scope>NUCLEOTIDE SEQUENCE</scope>
    <source>
        <strain evidence="4">CBS 10844</strain>
    </source>
</reference>
<dbReference type="SUPFAM" id="SSF141678">
    <property type="entry name" value="MAL13P1.257-like"/>
    <property type="match status" value="1"/>
</dbReference>
<dbReference type="PANTHER" id="PTHR12857">
    <property type="entry name" value="CXXC MOTIF CONTAINING ZINC BINDING PROTEIN"/>
    <property type="match status" value="1"/>
</dbReference>
<evidence type="ECO:0000313" key="4">
    <source>
        <dbReference type="EMBL" id="KAI3403424.1"/>
    </source>
</evidence>
<comment type="similarity">
    <text evidence="1">Belongs to the UPF0587 family.</text>
</comment>
<protein>
    <recommendedName>
        <fullName evidence="6">DUF866-domain-containing protein</fullName>
    </recommendedName>
</protein>
<dbReference type="GO" id="GO:0008270">
    <property type="term" value="F:zinc ion binding"/>
    <property type="evidence" value="ECO:0007669"/>
    <property type="project" value="TreeGrafter"/>
</dbReference>
<keyword evidence="2" id="KW-0479">Metal-binding</keyword>